<evidence type="ECO:0000313" key="2">
    <source>
        <dbReference type="Proteomes" id="UP000814128"/>
    </source>
</evidence>
<evidence type="ECO:0000313" key="1">
    <source>
        <dbReference type="EMBL" id="KAI0027241.1"/>
    </source>
</evidence>
<proteinExistence type="predicted"/>
<reference evidence="1" key="1">
    <citation type="submission" date="2021-02" db="EMBL/GenBank/DDBJ databases">
        <authorList>
            <consortium name="DOE Joint Genome Institute"/>
            <person name="Ahrendt S."/>
            <person name="Looney B.P."/>
            <person name="Miyauchi S."/>
            <person name="Morin E."/>
            <person name="Drula E."/>
            <person name="Courty P.E."/>
            <person name="Chicoki N."/>
            <person name="Fauchery L."/>
            <person name="Kohler A."/>
            <person name="Kuo A."/>
            <person name="Labutti K."/>
            <person name="Pangilinan J."/>
            <person name="Lipzen A."/>
            <person name="Riley R."/>
            <person name="Andreopoulos W."/>
            <person name="He G."/>
            <person name="Johnson J."/>
            <person name="Barry K.W."/>
            <person name="Grigoriev I.V."/>
            <person name="Nagy L."/>
            <person name="Hibbett D."/>
            <person name="Henrissat B."/>
            <person name="Matheny P.B."/>
            <person name="Labbe J."/>
            <person name="Martin F."/>
        </authorList>
    </citation>
    <scope>NUCLEOTIDE SEQUENCE</scope>
    <source>
        <strain evidence="1">EC-137</strain>
    </source>
</reference>
<organism evidence="1 2">
    <name type="scientific">Vararia minispora EC-137</name>
    <dbReference type="NCBI Taxonomy" id="1314806"/>
    <lineage>
        <taxon>Eukaryota</taxon>
        <taxon>Fungi</taxon>
        <taxon>Dikarya</taxon>
        <taxon>Basidiomycota</taxon>
        <taxon>Agaricomycotina</taxon>
        <taxon>Agaricomycetes</taxon>
        <taxon>Russulales</taxon>
        <taxon>Lachnocladiaceae</taxon>
        <taxon>Vararia</taxon>
    </lineage>
</organism>
<reference evidence="1" key="2">
    <citation type="journal article" date="2022" name="New Phytol.">
        <title>Evolutionary transition to the ectomycorrhizal habit in the genomes of a hyperdiverse lineage of mushroom-forming fungi.</title>
        <authorList>
            <person name="Looney B."/>
            <person name="Miyauchi S."/>
            <person name="Morin E."/>
            <person name="Drula E."/>
            <person name="Courty P.E."/>
            <person name="Kohler A."/>
            <person name="Kuo A."/>
            <person name="LaButti K."/>
            <person name="Pangilinan J."/>
            <person name="Lipzen A."/>
            <person name="Riley R."/>
            <person name="Andreopoulos W."/>
            <person name="He G."/>
            <person name="Johnson J."/>
            <person name="Nolan M."/>
            <person name="Tritt A."/>
            <person name="Barry K.W."/>
            <person name="Grigoriev I.V."/>
            <person name="Nagy L.G."/>
            <person name="Hibbett D."/>
            <person name="Henrissat B."/>
            <person name="Matheny P.B."/>
            <person name="Labbe J."/>
            <person name="Martin F.M."/>
        </authorList>
    </citation>
    <scope>NUCLEOTIDE SEQUENCE</scope>
    <source>
        <strain evidence="1">EC-137</strain>
    </source>
</reference>
<comment type="caution">
    <text evidence="1">The sequence shown here is derived from an EMBL/GenBank/DDBJ whole genome shotgun (WGS) entry which is preliminary data.</text>
</comment>
<sequence length="752" mass="82499">MAVPVTQLILDCISPIDPAFPAALSEHAISLKNRFEQLGHLQDLDDAIAALRRVVELVPIEDPDSMLSGFRNLSHSLELRFYKLESLQDLKDAISILRRGLEILVDNPFNNSSCAGVQAGVTSGTLESRLDDLGHLLLFQETIAMQRRAVELTPDDHPEKAHHLLNLGVSMRFQLCCSFYRDHFLYAHNCFVIANSIKAGHPSIRLRAAIENASMCAEFRQFDKSYEMTLQAYHSMFASIPAFIWLGQGVSRRFEQLAEMGIGSLVTAAAATAVAAGMPSQALEWLEEGRNIVWAQLSRLRDPFDDLMIRDYALASKLKMVSAALEMVDSFASLTSSSRQALEDEARNHRRLAAEYERLLTQVRLVDGFESFLCKKTLTELAPVCRTGPVVLINVDQSRSDALIICDLATLIHLPLPKITFEVASGMNSLLQSSRRSLGLKDRSTIEVRYSSQENINVILERLWTSVVQPVLSRIQSKLRAQKSADLPHITWCPTGPLSFLPLHAAGVYGGRGLPTQKAYNLVVSSYTTSVSALLSACAQQGDSDISASTNPKILAVSQPLTPNLPPIEGTVMDVIAITKHFPENVTHLSNSSATVDAVLDSMSKHNWVHLACHGKQDRLNGIKSCFALHDGPLALSQIMGISNAQAELAVLLACETATGSEDLPEEAVHLTSGMFVAGYKSVVATLWSIADVDAPFLADVFYGVLRRNLESGKGLKVAYALHEAVAELREKILGGGERDTFRWIPFVHIGV</sequence>
<accession>A0ACB8Q6T5</accession>
<protein>
    <submittedName>
        <fullName evidence="1">CHAT domain-containing protein</fullName>
    </submittedName>
</protein>
<gene>
    <name evidence="1" type="ORF">K488DRAFT_62133</name>
</gene>
<dbReference type="Proteomes" id="UP000814128">
    <property type="component" value="Unassembled WGS sequence"/>
</dbReference>
<keyword evidence="2" id="KW-1185">Reference proteome</keyword>
<name>A0ACB8Q6T5_9AGAM</name>
<dbReference type="EMBL" id="MU273953">
    <property type="protein sequence ID" value="KAI0027241.1"/>
    <property type="molecule type" value="Genomic_DNA"/>
</dbReference>